<keyword evidence="2" id="KW-1185">Reference proteome</keyword>
<name>A0A7Y9Y1U5_9SPHN</name>
<sequence>MPRQQPPATLLPLPSDPADALALLPAMDAPALRAHWTALVGTPAPRVRPQLLRLALAHELQLAACGPLPSHLERRLAALAGGATAASLPRPGMRLVREWNGALHTVTIDDGGAPVWQGRTYRSLSEVARAITGSRWSGPVFFGLRKQKRAA</sequence>
<organism evidence="1 2">
    <name type="scientific">Novosphingobium marinum</name>
    <dbReference type="NCBI Taxonomy" id="1514948"/>
    <lineage>
        <taxon>Bacteria</taxon>
        <taxon>Pseudomonadati</taxon>
        <taxon>Pseudomonadota</taxon>
        <taxon>Alphaproteobacteria</taxon>
        <taxon>Sphingomonadales</taxon>
        <taxon>Sphingomonadaceae</taxon>
        <taxon>Novosphingobium</taxon>
    </lineage>
</organism>
<evidence type="ECO:0000313" key="2">
    <source>
        <dbReference type="Proteomes" id="UP000522081"/>
    </source>
</evidence>
<dbReference type="Pfam" id="PF11149">
    <property type="entry name" value="DUF2924"/>
    <property type="match status" value="1"/>
</dbReference>
<dbReference type="InterPro" id="IPR021322">
    <property type="entry name" value="DUF2924"/>
</dbReference>
<dbReference type="RefSeq" id="WP_179408941.1">
    <property type="nucleotide sequence ID" value="NZ_BMGF01000019.1"/>
</dbReference>
<evidence type="ECO:0000313" key="1">
    <source>
        <dbReference type="EMBL" id="NYH97183.1"/>
    </source>
</evidence>
<gene>
    <name evidence="1" type="ORF">FHS75_003544</name>
</gene>
<comment type="caution">
    <text evidence="1">The sequence shown here is derived from an EMBL/GenBank/DDBJ whole genome shotgun (WGS) entry which is preliminary data.</text>
</comment>
<proteinExistence type="predicted"/>
<reference evidence="1 2" key="1">
    <citation type="submission" date="2020-07" db="EMBL/GenBank/DDBJ databases">
        <title>Genomic Encyclopedia of Type Strains, Phase IV (KMG-IV): sequencing the most valuable type-strain genomes for metagenomic binning, comparative biology and taxonomic classification.</title>
        <authorList>
            <person name="Goeker M."/>
        </authorList>
    </citation>
    <scope>NUCLEOTIDE SEQUENCE [LARGE SCALE GENOMIC DNA]</scope>
    <source>
        <strain evidence="1 2">DSM 29043</strain>
    </source>
</reference>
<dbReference type="AlphaFoldDB" id="A0A7Y9Y1U5"/>
<dbReference type="EMBL" id="JACBZF010000016">
    <property type="protein sequence ID" value="NYH97183.1"/>
    <property type="molecule type" value="Genomic_DNA"/>
</dbReference>
<protein>
    <recommendedName>
        <fullName evidence="3">DUF2924 domain-containing protein</fullName>
    </recommendedName>
</protein>
<dbReference type="Proteomes" id="UP000522081">
    <property type="component" value="Unassembled WGS sequence"/>
</dbReference>
<accession>A0A7Y9Y1U5</accession>
<evidence type="ECO:0008006" key="3">
    <source>
        <dbReference type="Google" id="ProtNLM"/>
    </source>
</evidence>